<feature type="domain" description="Major facilitator superfamily (MFS) profile" evidence="7">
    <location>
        <begin position="28"/>
        <end position="433"/>
    </location>
</feature>
<dbReference type="InterPro" id="IPR011701">
    <property type="entry name" value="MFS"/>
</dbReference>
<feature type="transmembrane region" description="Helical" evidence="6">
    <location>
        <begin position="285"/>
        <end position="306"/>
    </location>
</feature>
<dbReference type="EMBL" id="NEVQ01000013">
    <property type="protein sequence ID" value="OZI56907.1"/>
    <property type="molecule type" value="Genomic_DNA"/>
</dbReference>
<keyword evidence="5 6" id="KW-0472">Membrane</keyword>
<name>A0A261U5Y5_9BORD</name>
<dbReference type="Proteomes" id="UP000216885">
    <property type="component" value="Unassembled WGS sequence"/>
</dbReference>
<accession>A0A261U5Y5</accession>
<dbReference type="PANTHER" id="PTHR43791">
    <property type="entry name" value="PERMEASE-RELATED"/>
    <property type="match status" value="1"/>
</dbReference>
<dbReference type="FunFam" id="1.20.1250.20:FF:000018">
    <property type="entry name" value="MFS transporter permease"/>
    <property type="match status" value="1"/>
</dbReference>
<dbReference type="Gene3D" id="1.20.1250.20">
    <property type="entry name" value="MFS general substrate transporter like domains"/>
    <property type="match status" value="2"/>
</dbReference>
<feature type="transmembrane region" description="Helical" evidence="6">
    <location>
        <begin position="152"/>
        <end position="175"/>
    </location>
</feature>
<dbReference type="AlphaFoldDB" id="A0A261U5Y5"/>
<comment type="caution">
    <text evidence="8">The sequence shown here is derived from an EMBL/GenBank/DDBJ whole genome shotgun (WGS) entry which is preliminary data.</text>
</comment>
<evidence type="ECO:0000256" key="5">
    <source>
        <dbReference type="ARBA" id="ARBA00023136"/>
    </source>
</evidence>
<feature type="transmembrane region" description="Helical" evidence="6">
    <location>
        <begin position="372"/>
        <end position="397"/>
    </location>
</feature>
<keyword evidence="2" id="KW-0813">Transport</keyword>
<dbReference type="InterPro" id="IPR036259">
    <property type="entry name" value="MFS_trans_sf"/>
</dbReference>
<feature type="transmembrane region" description="Helical" evidence="6">
    <location>
        <begin position="187"/>
        <end position="209"/>
    </location>
</feature>
<dbReference type="PROSITE" id="PS50850">
    <property type="entry name" value="MFS"/>
    <property type="match status" value="1"/>
</dbReference>
<gene>
    <name evidence="8" type="ORF">CAL20_16105</name>
</gene>
<keyword evidence="3 6" id="KW-0812">Transmembrane</keyword>
<feature type="transmembrane region" description="Helical" evidence="6">
    <location>
        <begin position="118"/>
        <end position="140"/>
    </location>
</feature>
<dbReference type="Pfam" id="PF07690">
    <property type="entry name" value="MFS_1"/>
    <property type="match status" value="1"/>
</dbReference>
<dbReference type="PANTHER" id="PTHR43791:SF36">
    <property type="entry name" value="TRANSPORTER, PUTATIVE (AFU_ORTHOLOGUE AFUA_6G08340)-RELATED"/>
    <property type="match status" value="1"/>
</dbReference>
<comment type="subcellular location">
    <subcellularLocation>
        <location evidence="1">Membrane</location>
        <topology evidence="1">Multi-pass membrane protein</topology>
    </subcellularLocation>
</comment>
<dbReference type="RefSeq" id="WP_094838356.1">
    <property type="nucleotide sequence ID" value="NZ_NEVQ01000013.1"/>
</dbReference>
<keyword evidence="9" id="KW-1185">Reference proteome</keyword>
<organism evidence="8 9">
    <name type="scientific">Bordetella genomosp. 4</name>
    <dbReference type="NCBI Taxonomy" id="463044"/>
    <lineage>
        <taxon>Bacteria</taxon>
        <taxon>Pseudomonadati</taxon>
        <taxon>Pseudomonadota</taxon>
        <taxon>Betaproteobacteria</taxon>
        <taxon>Burkholderiales</taxon>
        <taxon>Alcaligenaceae</taxon>
        <taxon>Bordetella</taxon>
    </lineage>
</organism>
<feature type="transmembrane region" description="Helical" evidence="6">
    <location>
        <begin position="409"/>
        <end position="429"/>
    </location>
</feature>
<feature type="transmembrane region" description="Helical" evidence="6">
    <location>
        <begin position="318"/>
        <end position="337"/>
    </location>
</feature>
<feature type="transmembrane region" description="Helical" evidence="6">
    <location>
        <begin position="62"/>
        <end position="81"/>
    </location>
</feature>
<dbReference type="GO" id="GO:0005886">
    <property type="term" value="C:plasma membrane"/>
    <property type="evidence" value="ECO:0007669"/>
    <property type="project" value="TreeGrafter"/>
</dbReference>
<sequence>MQASLVAGEQPADLLDEARILNKVSWRIVPLILACFVIAYLDRVNVSFAKLQMQSDIGLSDAAYGLGASAFFVGYLLFEIPSNAILVKVGPRLWIARIMITWGLVSAGMMFVRSENMFYFLRFLLGVLEAGFVPGVLYYFTRWFPAERRGRINNLFFGSIALCGIIAGPVSGAILKYFDGVHGLPGWQWLFLLEGVPSIFLGVVVLLVLDDHVKDAKWLTQDEKQRLSEILARDSQVGSTHSFAAALKLPITYLFSLIYFGLCMGIYGFLFWMPQLIKTAGTTDPFMIGLITSLPYVVALVGTILLGRTSDRTGERRWHLTGCALAAAIGYVLSAAYGNNTVILVIGMMIAATGVIASFGIFWIFPARVLTGAAAAAGVALINSIGQIGGLIAPYMVGKVKEVTGSASMGLYTIALTCAVTALLIAYAIPRNIRFRDVGQRR</sequence>
<dbReference type="GO" id="GO:0022857">
    <property type="term" value="F:transmembrane transporter activity"/>
    <property type="evidence" value="ECO:0007669"/>
    <property type="project" value="InterPro"/>
</dbReference>
<dbReference type="InterPro" id="IPR020846">
    <property type="entry name" value="MFS_dom"/>
</dbReference>
<evidence type="ECO:0000256" key="2">
    <source>
        <dbReference type="ARBA" id="ARBA00022448"/>
    </source>
</evidence>
<evidence type="ECO:0000313" key="9">
    <source>
        <dbReference type="Proteomes" id="UP000216885"/>
    </source>
</evidence>
<evidence type="ECO:0000256" key="3">
    <source>
        <dbReference type="ARBA" id="ARBA00022692"/>
    </source>
</evidence>
<feature type="transmembrane region" description="Helical" evidence="6">
    <location>
        <begin position="251"/>
        <end position="273"/>
    </location>
</feature>
<dbReference type="SUPFAM" id="SSF103473">
    <property type="entry name" value="MFS general substrate transporter"/>
    <property type="match status" value="1"/>
</dbReference>
<evidence type="ECO:0000256" key="1">
    <source>
        <dbReference type="ARBA" id="ARBA00004141"/>
    </source>
</evidence>
<dbReference type="CDD" id="cd17319">
    <property type="entry name" value="MFS_ExuT_GudP_like"/>
    <property type="match status" value="1"/>
</dbReference>
<reference evidence="8 9" key="1">
    <citation type="submission" date="2017-05" db="EMBL/GenBank/DDBJ databases">
        <title>Complete and WGS of Bordetella genogroups.</title>
        <authorList>
            <person name="Spilker T."/>
            <person name="LiPuma J."/>
        </authorList>
    </citation>
    <scope>NUCLEOTIDE SEQUENCE [LARGE SCALE GENOMIC DNA]</scope>
    <source>
        <strain evidence="8 9">AU9919</strain>
    </source>
</reference>
<evidence type="ECO:0000256" key="4">
    <source>
        <dbReference type="ARBA" id="ARBA00022989"/>
    </source>
</evidence>
<evidence type="ECO:0000313" key="8">
    <source>
        <dbReference type="EMBL" id="OZI56907.1"/>
    </source>
</evidence>
<evidence type="ECO:0000256" key="6">
    <source>
        <dbReference type="SAM" id="Phobius"/>
    </source>
</evidence>
<feature type="transmembrane region" description="Helical" evidence="6">
    <location>
        <begin position="93"/>
        <end position="112"/>
    </location>
</feature>
<feature type="transmembrane region" description="Helical" evidence="6">
    <location>
        <begin position="24"/>
        <end position="42"/>
    </location>
</feature>
<keyword evidence="4 6" id="KW-1133">Transmembrane helix</keyword>
<proteinExistence type="predicted"/>
<protein>
    <submittedName>
        <fullName evidence="8">MFS transporter</fullName>
    </submittedName>
</protein>
<evidence type="ECO:0000259" key="7">
    <source>
        <dbReference type="PROSITE" id="PS50850"/>
    </source>
</evidence>
<feature type="transmembrane region" description="Helical" evidence="6">
    <location>
        <begin position="343"/>
        <end position="365"/>
    </location>
</feature>